<evidence type="ECO:0000256" key="2">
    <source>
        <dbReference type="ARBA" id="ARBA00022679"/>
    </source>
</evidence>
<comment type="catalytic activity">
    <reaction evidence="8">
        <text>L-threonyl-[protein] + ATP = 3-O-(5'-adenylyl)-L-threonyl-[protein] + diphosphate</text>
        <dbReference type="Rhea" id="RHEA:54292"/>
        <dbReference type="Rhea" id="RHEA-COMP:11060"/>
        <dbReference type="Rhea" id="RHEA-COMP:13847"/>
        <dbReference type="ChEBI" id="CHEBI:30013"/>
        <dbReference type="ChEBI" id="CHEBI:30616"/>
        <dbReference type="ChEBI" id="CHEBI:33019"/>
        <dbReference type="ChEBI" id="CHEBI:138113"/>
        <dbReference type="EC" id="2.7.7.108"/>
    </reaction>
</comment>
<evidence type="ECO:0000256" key="5">
    <source>
        <dbReference type="ARBA" id="ARBA00022741"/>
    </source>
</evidence>
<comment type="caution">
    <text evidence="9">The sequence shown here is derived from an EMBL/GenBank/DDBJ whole genome shotgun (WGS) entry which is preliminary data.</text>
</comment>
<keyword evidence="3 8" id="KW-0548">Nucleotidyltransferase</keyword>
<comment type="catalytic activity">
    <reaction evidence="8">
        <text>L-tyrosyl-[protein] + UTP = O-(5'-uridylyl)-L-tyrosyl-[protein] + diphosphate</text>
        <dbReference type="Rhea" id="RHEA:83887"/>
        <dbReference type="Rhea" id="RHEA-COMP:10136"/>
        <dbReference type="Rhea" id="RHEA-COMP:20238"/>
        <dbReference type="ChEBI" id="CHEBI:33019"/>
        <dbReference type="ChEBI" id="CHEBI:46398"/>
        <dbReference type="ChEBI" id="CHEBI:46858"/>
        <dbReference type="ChEBI" id="CHEBI:90602"/>
    </reaction>
</comment>
<dbReference type="HAMAP" id="MF_00692">
    <property type="entry name" value="SelO"/>
    <property type="match status" value="1"/>
</dbReference>
<accession>A0ABW5UVQ9</accession>
<comment type="catalytic activity">
    <reaction evidence="8">
        <text>L-seryl-[protein] + UTP = O-(5'-uridylyl)-L-seryl-[protein] + diphosphate</text>
        <dbReference type="Rhea" id="RHEA:64604"/>
        <dbReference type="Rhea" id="RHEA-COMP:9863"/>
        <dbReference type="Rhea" id="RHEA-COMP:16635"/>
        <dbReference type="ChEBI" id="CHEBI:29999"/>
        <dbReference type="ChEBI" id="CHEBI:33019"/>
        <dbReference type="ChEBI" id="CHEBI:46398"/>
        <dbReference type="ChEBI" id="CHEBI:156051"/>
    </reaction>
</comment>
<dbReference type="Proteomes" id="UP001597492">
    <property type="component" value="Unassembled WGS sequence"/>
</dbReference>
<keyword evidence="2 8" id="KW-0808">Transferase</keyword>
<feature type="active site" description="Proton acceptor" evidence="8">
    <location>
        <position position="265"/>
    </location>
</feature>
<dbReference type="PANTHER" id="PTHR32057">
    <property type="entry name" value="PROTEIN ADENYLYLTRANSFERASE SELO, MITOCHONDRIAL"/>
    <property type="match status" value="1"/>
</dbReference>
<keyword evidence="5 8" id="KW-0547">Nucleotide-binding</keyword>
<dbReference type="Pfam" id="PF02696">
    <property type="entry name" value="SelO"/>
    <property type="match status" value="1"/>
</dbReference>
<feature type="binding site" evidence="8">
    <location>
        <position position="275"/>
    </location>
    <ligand>
        <name>Mg(2+)</name>
        <dbReference type="ChEBI" id="CHEBI:18420"/>
    </ligand>
</feature>
<feature type="binding site" evidence="8">
    <location>
        <position position="275"/>
    </location>
    <ligand>
        <name>ATP</name>
        <dbReference type="ChEBI" id="CHEBI:30616"/>
    </ligand>
</feature>
<evidence type="ECO:0000256" key="6">
    <source>
        <dbReference type="ARBA" id="ARBA00022840"/>
    </source>
</evidence>
<comment type="catalytic activity">
    <reaction evidence="8">
        <text>L-seryl-[protein] + ATP = 3-O-(5'-adenylyl)-L-seryl-[protein] + diphosphate</text>
        <dbReference type="Rhea" id="RHEA:58120"/>
        <dbReference type="Rhea" id="RHEA-COMP:9863"/>
        <dbReference type="Rhea" id="RHEA-COMP:15073"/>
        <dbReference type="ChEBI" id="CHEBI:29999"/>
        <dbReference type="ChEBI" id="CHEBI:30616"/>
        <dbReference type="ChEBI" id="CHEBI:33019"/>
        <dbReference type="ChEBI" id="CHEBI:142516"/>
        <dbReference type="EC" id="2.7.7.108"/>
    </reaction>
</comment>
<feature type="binding site" evidence="8">
    <location>
        <position position="126"/>
    </location>
    <ligand>
        <name>ATP</name>
        <dbReference type="ChEBI" id="CHEBI:30616"/>
    </ligand>
</feature>
<feature type="binding site" evidence="8">
    <location>
        <position position="106"/>
    </location>
    <ligand>
        <name>ATP</name>
        <dbReference type="ChEBI" id="CHEBI:30616"/>
    </ligand>
</feature>
<dbReference type="EC" id="2.7.7.108" evidence="8"/>
<feature type="binding site" evidence="8">
    <location>
        <position position="139"/>
    </location>
    <ligand>
        <name>ATP</name>
        <dbReference type="ChEBI" id="CHEBI:30616"/>
    </ligand>
</feature>
<evidence type="ECO:0000256" key="1">
    <source>
        <dbReference type="ARBA" id="ARBA00009747"/>
    </source>
</evidence>
<feature type="binding site" evidence="8">
    <location>
        <position position="196"/>
    </location>
    <ligand>
        <name>ATP</name>
        <dbReference type="ChEBI" id="CHEBI:30616"/>
    </ligand>
</feature>
<dbReference type="EMBL" id="JBHUNE010000003">
    <property type="protein sequence ID" value="MFD2757771.1"/>
    <property type="molecule type" value="Genomic_DNA"/>
</dbReference>
<evidence type="ECO:0000256" key="4">
    <source>
        <dbReference type="ARBA" id="ARBA00022723"/>
    </source>
</evidence>
<comment type="function">
    <text evidence="8">Nucleotidyltransferase involved in the post-translational modification of proteins. It can catalyze the addition of adenosine monophosphate (AMP) or uridine monophosphate (UMP) to a protein, resulting in modifications known as AMPylation and UMPylation.</text>
</comment>
<protein>
    <recommendedName>
        <fullName evidence="8">Protein nucleotidyltransferase YdiU</fullName>
        <ecNumber evidence="8">2.7.7.-</ecNumber>
    </recommendedName>
    <alternativeName>
        <fullName evidence="8">Protein adenylyltransferase YdiU</fullName>
        <ecNumber evidence="8">2.7.7.108</ecNumber>
    </alternativeName>
    <alternativeName>
        <fullName evidence="8">Protein uridylyltransferase YdiU</fullName>
        <ecNumber evidence="8">2.7.7.-</ecNumber>
    </alternativeName>
</protein>
<dbReference type="RefSeq" id="WP_019618239.1">
    <property type="nucleotide sequence ID" value="NZ_JBHUNE010000003.1"/>
</dbReference>
<proteinExistence type="inferred from homology"/>
<name>A0ABW5UVQ9_9MICO</name>
<keyword evidence="4 8" id="KW-0479">Metal-binding</keyword>
<feature type="binding site" evidence="8">
    <location>
        <position position="105"/>
    </location>
    <ligand>
        <name>ATP</name>
        <dbReference type="ChEBI" id="CHEBI:30616"/>
    </ligand>
</feature>
<gene>
    <name evidence="8" type="primary">ydiU</name>
    <name evidence="8" type="synonym">selO</name>
    <name evidence="9" type="ORF">ACFSW7_05190</name>
</gene>
<dbReference type="InterPro" id="IPR003846">
    <property type="entry name" value="SelO"/>
</dbReference>
<comment type="similarity">
    <text evidence="1 8">Belongs to the SELO family.</text>
</comment>
<comment type="cofactor">
    <cofactor evidence="8">
        <name>Mg(2+)</name>
        <dbReference type="ChEBI" id="CHEBI:18420"/>
    </cofactor>
    <cofactor evidence="8">
        <name>Mn(2+)</name>
        <dbReference type="ChEBI" id="CHEBI:29035"/>
    </cofactor>
</comment>
<dbReference type="NCBIfam" id="NF000658">
    <property type="entry name" value="PRK00029.1"/>
    <property type="match status" value="1"/>
</dbReference>
<comment type="catalytic activity">
    <reaction evidence="8">
        <text>L-histidyl-[protein] + UTP = N(tele)-(5'-uridylyl)-L-histidyl-[protein] + diphosphate</text>
        <dbReference type="Rhea" id="RHEA:83891"/>
        <dbReference type="Rhea" id="RHEA-COMP:9745"/>
        <dbReference type="Rhea" id="RHEA-COMP:20239"/>
        <dbReference type="ChEBI" id="CHEBI:29979"/>
        <dbReference type="ChEBI" id="CHEBI:33019"/>
        <dbReference type="ChEBI" id="CHEBI:46398"/>
        <dbReference type="ChEBI" id="CHEBI:233474"/>
    </reaction>
</comment>
<feature type="binding site" evidence="8">
    <location>
        <position position="189"/>
    </location>
    <ligand>
        <name>ATP</name>
        <dbReference type="ChEBI" id="CHEBI:30616"/>
    </ligand>
</feature>
<feature type="binding site" evidence="8">
    <location>
        <position position="138"/>
    </location>
    <ligand>
        <name>ATP</name>
        <dbReference type="ChEBI" id="CHEBI:30616"/>
    </ligand>
</feature>
<evidence type="ECO:0000256" key="7">
    <source>
        <dbReference type="ARBA" id="ARBA00022842"/>
    </source>
</evidence>
<organism evidence="9 10">
    <name type="scientific">Gulosibacter faecalis</name>
    <dbReference type="NCBI Taxonomy" id="272240"/>
    <lineage>
        <taxon>Bacteria</taxon>
        <taxon>Bacillati</taxon>
        <taxon>Actinomycetota</taxon>
        <taxon>Actinomycetes</taxon>
        <taxon>Micrococcales</taxon>
        <taxon>Microbacteriaceae</taxon>
        <taxon>Gulosibacter</taxon>
    </lineage>
</organism>
<dbReference type="EC" id="2.7.7.-" evidence="8"/>
<evidence type="ECO:0000313" key="9">
    <source>
        <dbReference type="EMBL" id="MFD2757771.1"/>
    </source>
</evidence>
<comment type="catalytic activity">
    <reaction evidence="8">
        <text>L-tyrosyl-[protein] + ATP = O-(5'-adenylyl)-L-tyrosyl-[protein] + diphosphate</text>
        <dbReference type="Rhea" id="RHEA:54288"/>
        <dbReference type="Rhea" id="RHEA-COMP:10136"/>
        <dbReference type="Rhea" id="RHEA-COMP:13846"/>
        <dbReference type="ChEBI" id="CHEBI:30616"/>
        <dbReference type="ChEBI" id="CHEBI:33019"/>
        <dbReference type="ChEBI" id="CHEBI:46858"/>
        <dbReference type="ChEBI" id="CHEBI:83624"/>
        <dbReference type="EC" id="2.7.7.108"/>
    </reaction>
</comment>
<evidence type="ECO:0000256" key="8">
    <source>
        <dbReference type="HAMAP-Rule" id="MF_00692"/>
    </source>
</evidence>
<feature type="binding site" evidence="8">
    <location>
        <position position="103"/>
    </location>
    <ligand>
        <name>ATP</name>
        <dbReference type="ChEBI" id="CHEBI:30616"/>
    </ligand>
</feature>
<feature type="binding site" evidence="8">
    <location>
        <position position="266"/>
    </location>
    <ligand>
        <name>Mg(2+)</name>
        <dbReference type="ChEBI" id="CHEBI:18420"/>
    </ligand>
</feature>
<reference evidence="10" key="1">
    <citation type="journal article" date="2019" name="Int. J. Syst. Evol. Microbiol.">
        <title>The Global Catalogue of Microorganisms (GCM) 10K type strain sequencing project: providing services to taxonomists for standard genome sequencing and annotation.</title>
        <authorList>
            <consortium name="The Broad Institute Genomics Platform"/>
            <consortium name="The Broad Institute Genome Sequencing Center for Infectious Disease"/>
            <person name="Wu L."/>
            <person name="Ma J."/>
        </authorList>
    </citation>
    <scope>NUCLEOTIDE SEQUENCE [LARGE SCALE GENOMIC DNA]</scope>
    <source>
        <strain evidence="10">TISTR 1514</strain>
    </source>
</reference>
<evidence type="ECO:0000313" key="10">
    <source>
        <dbReference type="Proteomes" id="UP001597492"/>
    </source>
</evidence>
<keyword evidence="6 8" id="KW-0067">ATP-binding</keyword>
<keyword evidence="10" id="KW-1185">Reference proteome</keyword>
<keyword evidence="7 8" id="KW-0460">Magnesium</keyword>
<evidence type="ECO:0000256" key="3">
    <source>
        <dbReference type="ARBA" id="ARBA00022695"/>
    </source>
</evidence>
<keyword evidence="8" id="KW-0464">Manganese</keyword>
<dbReference type="PANTHER" id="PTHR32057:SF14">
    <property type="entry name" value="PROTEIN ADENYLYLTRANSFERASE SELO, MITOCHONDRIAL"/>
    <property type="match status" value="1"/>
</dbReference>
<sequence length="498" mass="53313">MRNDRSPVAEPTDKAGVAGIALRSRFADALPALATPWQAEESPRAELLLLNETLAGELGLDAEWLRSDDGVRFLTGALLPEGATPVAQIYSGHQFGWYSPRLGDGRALLLGELESPSGELRDLHLKGSGRTPYARAGDGQAVLGPMLREFIVSEAMAALGVPTTRGLAVVKTGRIVQRDFPEQGAIHVRVASSHLRVGSFQYARSLDDPGVLRALADHAIDRHVPEARESAHPVLELYRSVIAAQARLVARWMLLGFIHGVMNTDNMTISGETIDYGPCAFLDAYDPATWFSSIDQDGRYSYENQPAIAEWNLARLGEALLPLLADDQAEGIATAEAALREFAPQYRAAWTAGMRDKLGLPATVGDAQVDALGNAALALLRDAHGDFTRFFRGLAGAADGDDAAVSGLGLDASDLAGWLDRWRAYEPDAATIRRTNPVVVPRNHLVEEALEAANGGDLAPVGALLEAVTDPFAQVAGRERYATGAPESFGPYVTYCGT</sequence>